<evidence type="ECO:0000313" key="2">
    <source>
        <dbReference type="EMBL" id="KNC79800.1"/>
    </source>
</evidence>
<keyword evidence="3" id="KW-1185">Reference proteome</keyword>
<evidence type="ECO:0000313" key="3">
    <source>
        <dbReference type="Proteomes" id="UP000054560"/>
    </source>
</evidence>
<dbReference type="Proteomes" id="UP000054560">
    <property type="component" value="Unassembled WGS sequence"/>
</dbReference>
<dbReference type="GeneID" id="25908330"/>
<dbReference type="RefSeq" id="XP_014153702.1">
    <property type="nucleotide sequence ID" value="XM_014298227.1"/>
</dbReference>
<accession>A0A0L0FSP2</accession>
<sequence>MTGPKTRPLPTVGKQACDRLLKRLLGALRRLTALCDKVETARAKKPAPRDDEKVEIHLELTRLDNPQTGFLIKQEATKNIHLIQEQLRQLRELSLADIVTSAPQDTAQATVGDDFSETQAAPAV</sequence>
<organism evidence="2 3">
    <name type="scientific">Sphaeroforma arctica JP610</name>
    <dbReference type="NCBI Taxonomy" id="667725"/>
    <lineage>
        <taxon>Eukaryota</taxon>
        <taxon>Ichthyosporea</taxon>
        <taxon>Ichthyophonida</taxon>
        <taxon>Sphaeroforma</taxon>
    </lineage>
</organism>
<reference evidence="2 3" key="1">
    <citation type="submission" date="2011-02" db="EMBL/GenBank/DDBJ databases">
        <title>The Genome Sequence of Sphaeroforma arctica JP610.</title>
        <authorList>
            <consortium name="The Broad Institute Genome Sequencing Platform"/>
            <person name="Russ C."/>
            <person name="Cuomo C."/>
            <person name="Young S.K."/>
            <person name="Zeng Q."/>
            <person name="Gargeya S."/>
            <person name="Alvarado L."/>
            <person name="Berlin A."/>
            <person name="Chapman S.B."/>
            <person name="Chen Z."/>
            <person name="Freedman E."/>
            <person name="Gellesch M."/>
            <person name="Goldberg J."/>
            <person name="Griggs A."/>
            <person name="Gujja S."/>
            <person name="Heilman E."/>
            <person name="Heiman D."/>
            <person name="Howarth C."/>
            <person name="Mehta T."/>
            <person name="Neiman D."/>
            <person name="Pearson M."/>
            <person name="Roberts A."/>
            <person name="Saif S."/>
            <person name="Shea T."/>
            <person name="Shenoy N."/>
            <person name="Sisk P."/>
            <person name="Stolte C."/>
            <person name="Sykes S."/>
            <person name="White J."/>
            <person name="Yandava C."/>
            <person name="Burger G."/>
            <person name="Gray M.W."/>
            <person name="Holland P.W.H."/>
            <person name="King N."/>
            <person name="Lang F.B.F."/>
            <person name="Roger A.J."/>
            <person name="Ruiz-Trillo I."/>
            <person name="Haas B."/>
            <person name="Nusbaum C."/>
            <person name="Birren B."/>
        </authorList>
    </citation>
    <scope>NUCLEOTIDE SEQUENCE [LARGE SCALE GENOMIC DNA]</scope>
    <source>
        <strain evidence="2 3">JP610</strain>
    </source>
</reference>
<proteinExistence type="predicted"/>
<name>A0A0L0FSP2_9EUKA</name>
<feature type="region of interest" description="Disordered" evidence="1">
    <location>
        <begin position="104"/>
        <end position="124"/>
    </location>
</feature>
<gene>
    <name evidence="2" type="ORF">SARC_07826</name>
</gene>
<protein>
    <submittedName>
        <fullName evidence="2">Uncharacterized protein</fullName>
    </submittedName>
</protein>
<evidence type="ECO:0000256" key="1">
    <source>
        <dbReference type="SAM" id="MobiDB-lite"/>
    </source>
</evidence>
<dbReference type="EMBL" id="KQ242243">
    <property type="protein sequence ID" value="KNC79800.1"/>
    <property type="molecule type" value="Genomic_DNA"/>
</dbReference>
<dbReference type="AlphaFoldDB" id="A0A0L0FSP2"/>